<evidence type="ECO:0000313" key="2">
    <source>
        <dbReference type="Proteomes" id="UP001152795"/>
    </source>
</evidence>
<accession>A0A7D9LME5</accession>
<dbReference type="Pfam" id="PF14529">
    <property type="entry name" value="Exo_endo_phos_2"/>
    <property type="match status" value="1"/>
</dbReference>
<dbReference type="InterPro" id="IPR043502">
    <property type="entry name" value="DNA/RNA_pol_sf"/>
</dbReference>
<dbReference type="Gene3D" id="3.60.10.10">
    <property type="entry name" value="Endonuclease/exonuclease/phosphatase"/>
    <property type="match status" value="1"/>
</dbReference>
<dbReference type="PANTHER" id="PTHR47510:SF3">
    <property type="entry name" value="ENDO_EXONUCLEASE_PHOSPHATASE DOMAIN-CONTAINING PROTEIN"/>
    <property type="match status" value="1"/>
</dbReference>
<dbReference type="InterPro" id="IPR036691">
    <property type="entry name" value="Endo/exonu/phosph_ase_sf"/>
</dbReference>
<reference evidence="1" key="1">
    <citation type="submission" date="2020-04" db="EMBL/GenBank/DDBJ databases">
        <authorList>
            <person name="Alioto T."/>
            <person name="Alioto T."/>
            <person name="Gomez Garrido J."/>
        </authorList>
    </citation>
    <scope>NUCLEOTIDE SEQUENCE</scope>
    <source>
        <strain evidence="1">A484AB</strain>
    </source>
</reference>
<name>A0A7D9LME5_PARCT</name>
<sequence length="632" mass="73462">MLQETSKRIHIFSITESHLNKNIQDSEVAISGYNFIRKDRKNGCGGGVGCYIRDDIKWKRRSDLEKQSVEALWIEIFFQNSNSTLLCIIYRPPDSSKYLDANFENNFEEINSLATEERKETIVIGDLNCNYLNNGDHKSIKRILQLHGFKQIIKKPTRITPRSRSLIDIICTTHESRIPEHIVIANSISDHDLTGITRKMNCLKFKPRKINIRSRANYNVSQFKSDLRKIPWETLINENDVQASWDLFKQTLTTIINRHAPLIEKKVKGRDCPWLTHEIKEKMNERDHLLKKARKSGKECDWCNYRKARNSVTKCIRQHKANYNRSVFRENVNRPKQFWDQIKKCYPTRNKGETPNKLFDVEGKLISDSYLIASAFCNFLTGIAKIIERVVHRQLSIYLEENCLLSPNQFGFRKGRSTQQAVTYFSDHIRDCMDKGEYCGAVFIDLKKAFDTVDHGRLLSKLSHYGIKDKELTWFENYLFGRRQHVIYDGTQSDSQPVVCGVPQGSILGPMLFILLINDIDHQLNSCKILLYADDTVVFTSSKNQETIKVNLNSDLSKLATWFYENNLVVNLKKGKTEFILYGTPNKLSKAEKMDIMIRNEPVNEVQAYQYLGVKMDKSLTYVEHKAQRQDI</sequence>
<dbReference type="InterPro" id="IPR000477">
    <property type="entry name" value="RT_dom"/>
</dbReference>
<protein>
    <submittedName>
        <fullName evidence="1">Uncharacterized protein</fullName>
    </submittedName>
</protein>
<dbReference type="OrthoDB" id="410381at2759"/>
<dbReference type="GO" id="GO:0003824">
    <property type="term" value="F:catalytic activity"/>
    <property type="evidence" value="ECO:0007669"/>
    <property type="project" value="InterPro"/>
</dbReference>
<dbReference type="PROSITE" id="PS50878">
    <property type="entry name" value="RT_POL"/>
    <property type="match status" value="1"/>
</dbReference>
<dbReference type="Proteomes" id="UP001152795">
    <property type="component" value="Unassembled WGS sequence"/>
</dbReference>
<dbReference type="SUPFAM" id="SSF56672">
    <property type="entry name" value="DNA/RNA polymerases"/>
    <property type="match status" value="1"/>
</dbReference>
<proteinExistence type="predicted"/>
<comment type="caution">
    <text evidence="1">The sequence shown here is derived from an EMBL/GenBank/DDBJ whole genome shotgun (WGS) entry which is preliminary data.</text>
</comment>
<dbReference type="AlphaFoldDB" id="A0A7D9LME5"/>
<dbReference type="EMBL" id="CACRXK020020994">
    <property type="protein sequence ID" value="CAB4035378.1"/>
    <property type="molecule type" value="Genomic_DNA"/>
</dbReference>
<dbReference type="Pfam" id="PF00078">
    <property type="entry name" value="RVT_1"/>
    <property type="match status" value="1"/>
</dbReference>
<keyword evidence="2" id="KW-1185">Reference proteome</keyword>
<dbReference type="CDD" id="cd01650">
    <property type="entry name" value="RT_nLTR_like"/>
    <property type="match status" value="1"/>
</dbReference>
<dbReference type="InterPro" id="IPR005135">
    <property type="entry name" value="Endo/exonuclease/phosphatase"/>
</dbReference>
<gene>
    <name evidence="1" type="ORF">PACLA_8A003554</name>
</gene>
<dbReference type="SUPFAM" id="SSF56219">
    <property type="entry name" value="DNase I-like"/>
    <property type="match status" value="1"/>
</dbReference>
<evidence type="ECO:0000313" key="1">
    <source>
        <dbReference type="EMBL" id="CAB4035378.1"/>
    </source>
</evidence>
<organism evidence="1 2">
    <name type="scientific">Paramuricea clavata</name>
    <name type="common">Red gorgonian</name>
    <name type="synonym">Violescent sea-whip</name>
    <dbReference type="NCBI Taxonomy" id="317549"/>
    <lineage>
        <taxon>Eukaryota</taxon>
        <taxon>Metazoa</taxon>
        <taxon>Cnidaria</taxon>
        <taxon>Anthozoa</taxon>
        <taxon>Octocorallia</taxon>
        <taxon>Malacalcyonacea</taxon>
        <taxon>Plexauridae</taxon>
        <taxon>Paramuricea</taxon>
    </lineage>
</organism>
<dbReference type="PANTHER" id="PTHR47510">
    <property type="entry name" value="REVERSE TRANSCRIPTASE DOMAIN-CONTAINING PROTEIN"/>
    <property type="match status" value="1"/>
</dbReference>